<dbReference type="OrthoDB" id="292264at2"/>
<dbReference type="GO" id="GO:0005525">
    <property type="term" value="F:GTP binding"/>
    <property type="evidence" value="ECO:0007669"/>
    <property type="project" value="UniProtKB-KW"/>
</dbReference>
<sequence>MKTTPHFIAQLSYLPTGDGGRQTPARSGYRPHIEFDHIPGKRTTGMQRFIGQEWVEPGQTVEAEITVVSPKFFSGKIQVGDTFTFDEGPRVVGTGVVKEVVDERLMKKN</sequence>
<comment type="caution">
    <text evidence="7">The sequence shown here is derived from an EMBL/GenBank/DDBJ whole genome shotgun (WGS) entry which is preliminary data.</text>
</comment>
<dbReference type="Pfam" id="PF03143">
    <property type="entry name" value="GTP_EFTU_D3"/>
    <property type="match status" value="1"/>
</dbReference>
<organism evidence="7 8">
    <name type="scientific">Phaeocystidibacter luteus</name>
    <dbReference type="NCBI Taxonomy" id="911197"/>
    <lineage>
        <taxon>Bacteria</taxon>
        <taxon>Pseudomonadati</taxon>
        <taxon>Bacteroidota</taxon>
        <taxon>Flavobacteriia</taxon>
        <taxon>Flavobacteriales</taxon>
        <taxon>Phaeocystidibacteraceae</taxon>
        <taxon>Phaeocystidibacter</taxon>
    </lineage>
</organism>
<evidence type="ECO:0000256" key="1">
    <source>
        <dbReference type="ARBA" id="ARBA00022741"/>
    </source>
</evidence>
<evidence type="ECO:0000256" key="2">
    <source>
        <dbReference type="ARBA" id="ARBA00022768"/>
    </source>
</evidence>
<reference evidence="7 8" key="1">
    <citation type="submission" date="2019-09" db="EMBL/GenBank/DDBJ databases">
        <title>Genomes of family Cryomorphaceae.</title>
        <authorList>
            <person name="Bowman J.P."/>
        </authorList>
    </citation>
    <scope>NUCLEOTIDE SEQUENCE [LARGE SCALE GENOMIC DNA]</scope>
    <source>
        <strain evidence="7 8">LMG 25704</strain>
    </source>
</reference>
<feature type="region of interest" description="Disordered" evidence="5">
    <location>
        <begin position="12"/>
        <end position="37"/>
    </location>
</feature>
<protein>
    <recommendedName>
        <fullName evidence="6">Translation elongation factor EFTu/EF1A C-terminal domain-containing protein</fullName>
    </recommendedName>
</protein>
<name>A0A6N6RE94_9FLAO</name>
<dbReference type="EMBL" id="WBVO01000010">
    <property type="protein sequence ID" value="KAB2807705.1"/>
    <property type="molecule type" value="Genomic_DNA"/>
</dbReference>
<dbReference type="InterPro" id="IPR009001">
    <property type="entry name" value="Transl_elong_EF1A/Init_IF2_C"/>
</dbReference>
<evidence type="ECO:0000313" key="7">
    <source>
        <dbReference type="EMBL" id="KAB2807705.1"/>
    </source>
</evidence>
<feature type="domain" description="Translation elongation factor EFTu/EF1A C-terminal" evidence="6">
    <location>
        <begin position="2"/>
        <end position="100"/>
    </location>
</feature>
<evidence type="ECO:0000256" key="3">
    <source>
        <dbReference type="ARBA" id="ARBA00022917"/>
    </source>
</evidence>
<evidence type="ECO:0000256" key="5">
    <source>
        <dbReference type="SAM" id="MobiDB-lite"/>
    </source>
</evidence>
<dbReference type="SUPFAM" id="SSF50465">
    <property type="entry name" value="EF-Tu/eEF-1alpha/eIF2-gamma C-terminal domain"/>
    <property type="match status" value="1"/>
</dbReference>
<keyword evidence="2" id="KW-0251">Elongation factor</keyword>
<keyword evidence="4" id="KW-0342">GTP-binding</keyword>
<keyword evidence="1" id="KW-0547">Nucleotide-binding</keyword>
<proteinExistence type="predicted"/>
<evidence type="ECO:0000256" key="4">
    <source>
        <dbReference type="ARBA" id="ARBA00023134"/>
    </source>
</evidence>
<dbReference type="AlphaFoldDB" id="A0A6N6RE94"/>
<gene>
    <name evidence="7" type="ORF">F8C67_11735</name>
</gene>
<dbReference type="RefSeq" id="WP_151668046.1">
    <property type="nucleotide sequence ID" value="NZ_WBVO01000010.1"/>
</dbReference>
<dbReference type="Proteomes" id="UP000468650">
    <property type="component" value="Unassembled WGS sequence"/>
</dbReference>
<evidence type="ECO:0000259" key="6">
    <source>
        <dbReference type="Pfam" id="PF03143"/>
    </source>
</evidence>
<dbReference type="Gene3D" id="2.40.30.10">
    <property type="entry name" value="Translation factors"/>
    <property type="match status" value="1"/>
</dbReference>
<dbReference type="GO" id="GO:0003746">
    <property type="term" value="F:translation elongation factor activity"/>
    <property type="evidence" value="ECO:0007669"/>
    <property type="project" value="UniProtKB-KW"/>
</dbReference>
<evidence type="ECO:0000313" key="8">
    <source>
        <dbReference type="Proteomes" id="UP000468650"/>
    </source>
</evidence>
<accession>A0A6N6RE94</accession>
<keyword evidence="3" id="KW-0648">Protein biosynthesis</keyword>
<dbReference type="InterPro" id="IPR004160">
    <property type="entry name" value="Transl_elong_EFTu/EF1A_C"/>
</dbReference>
<keyword evidence="8" id="KW-1185">Reference proteome</keyword>